<accession>A0A6V8K1V8</accession>
<reference evidence="2 3" key="2">
    <citation type="submission" date="2020-03" db="EMBL/GenBank/DDBJ databases">
        <authorList>
            <person name="Ichikawa N."/>
            <person name="Kimura A."/>
            <person name="Kitahashi Y."/>
            <person name="Uohara A."/>
        </authorList>
    </citation>
    <scope>NUCLEOTIDE SEQUENCE [LARGE SCALE GENOMIC DNA]</scope>
    <source>
        <strain evidence="2 3">NBRC 108639</strain>
    </source>
</reference>
<evidence type="ECO:0000256" key="1">
    <source>
        <dbReference type="SAM" id="MobiDB-lite"/>
    </source>
</evidence>
<evidence type="ECO:0000313" key="2">
    <source>
        <dbReference type="EMBL" id="GFJ79112.1"/>
    </source>
</evidence>
<name>A0A6V8K1V8_9ACTN</name>
<comment type="caution">
    <text evidence="2">The sequence shown here is derived from an EMBL/GenBank/DDBJ whole genome shotgun (WGS) entry which is preliminary data.</text>
</comment>
<gene>
    <name evidence="2" type="ORF">Phou_032920</name>
</gene>
<organism evidence="2 3">
    <name type="scientific">Phytohabitans houttuyneae</name>
    <dbReference type="NCBI Taxonomy" id="1076126"/>
    <lineage>
        <taxon>Bacteria</taxon>
        <taxon>Bacillati</taxon>
        <taxon>Actinomycetota</taxon>
        <taxon>Actinomycetes</taxon>
        <taxon>Micromonosporales</taxon>
        <taxon>Micromonosporaceae</taxon>
    </lineage>
</organism>
<dbReference type="Proteomes" id="UP000482800">
    <property type="component" value="Unassembled WGS sequence"/>
</dbReference>
<dbReference type="AlphaFoldDB" id="A0A6V8K1V8"/>
<evidence type="ECO:0000313" key="3">
    <source>
        <dbReference type="Proteomes" id="UP000482800"/>
    </source>
</evidence>
<proteinExistence type="predicted"/>
<dbReference type="EMBL" id="BLPF01000001">
    <property type="protein sequence ID" value="GFJ79112.1"/>
    <property type="molecule type" value="Genomic_DNA"/>
</dbReference>
<protein>
    <submittedName>
        <fullName evidence="2">Uncharacterized protein</fullName>
    </submittedName>
</protein>
<sequence length="70" mass="7157">MLDGAFARLLAGAHAGADAVGDVQRPMSLDSTIVGAHQHAAGGGEGGGENPANRTLGRNWLMPSDDFRVD</sequence>
<feature type="region of interest" description="Disordered" evidence="1">
    <location>
        <begin position="37"/>
        <end position="70"/>
    </location>
</feature>
<keyword evidence="3" id="KW-1185">Reference proteome</keyword>
<reference evidence="2 3" key="1">
    <citation type="submission" date="2020-03" db="EMBL/GenBank/DDBJ databases">
        <title>Whole genome shotgun sequence of Phytohabitans houttuyneae NBRC 108639.</title>
        <authorList>
            <person name="Komaki H."/>
            <person name="Tamura T."/>
        </authorList>
    </citation>
    <scope>NUCLEOTIDE SEQUENCE [LARGE SCALE GENOMIC DNA]</scope>
    <source>
        <strain evidence="2 3">NBRC 108639</strain>
    </source>
</reference>